<dbReference type="GO" id="GO:0004673">
    <property type="term" value="F:protein histidine kinase activity"/>
    <property type="evidence" value="ECO:0007669"/>
    <property type="project" value="UniProtKB-EC"/>
</dbReference>
<dbReference type="EMBL" id="LT629755">
    <property type="protein sequence ID" value="SDS07185.1"/>
    <property type="molecule type" value="Genomic_DNA"/>
</dbReference>
<dbReference type="SUPFAM" id="SSF55785">
    <property type="entry name" value="PYP-like sensor domain (PAS domain)"/>
    <property type="match status" value="2"/>
</dbReference>
<proteinExistence type="predicted"/>
<evidence type="ECO:0000313" key="16">
    <source>
        <dbReference type="EMBL" id="SDS07185.1"/>
    </source>
</evidence>
<dbReference type="InterPro" id="IPR035965">
    <property type="entry name" value="PAS-like_dom_sf"/>
</dbReference>
<dbReference type="InterPro" id="IPR001789">
    <property type="entry name" value="Sig_transdc_resp-reg_receiver"/>
</dbReference>
<dbReference type="InterPro" id="IPR011006">
    <property type="entry name" value="CheY-like_superfamily"/>
</dbReference>
<evidence type="ECO:0000313" key="17">
    <source>
        <dbReference type="Proteomes" id="UP000199482"/>
    </source>
</evidence>
<dbReference type="GO" id="GO:0006355">
    <property type="term" value="P:regulation of DNA-templated transcription"/>
    <property type="evidence" value="ECO:0007669"/>
    <property type="project" value="InterPro"/>
</dbReference>
<keyword evidence="7" id="KW-0067">ATP-binding</keyword>
<accession>A0A1H1P876</accession>
<keyword evidence="5" id="KW-0547">Nucleotide-binding</keyword>
<dbReference type="Pfam" id="PF02518">
    <property type="entry name" value="HATPase_c"/>
    <property type="match status" value="1"/>
</dbReference>
<dbReference type="InterPro" id="IPR001610">
    <property type="entry name" value="PAC"/>
</dbReference>
<dbReference type="GO" id="GO:0005524">
    <property type="term" value="F:ATP binding"/>
    <property type="evidence" value="ECO:0007669"/>
    <property type="project" value="UniProtKB-KW"/>
</dbReference>
<dbReference type="AlphaFoldDB" id="A0A1H1P876"/>
<dbReference type="InterPro" id="IPR036890">
    <property type="entry name" value="HATPase_C_sf"/>
</dbReference>
<evidence type="ECO:0000256" key="11">
    <source>
        <dbReference type="SAM" id="MobiDB-lite"/>
    </source>
</evidence>
<dbReference type="Pfam" id="PF00989">
    <property type="entry name" value="PAS"/>
    <property type="match status" value="2"/>
</dbReference>
<comment type="catalytic activity">
    <reaction evidence="1">
        <text>ATP + protein L-histidine = ADP + protein N-phospho-L-histidine.</text>
        <dbReference type="EC" id="2.7.13.3"/>
    </reaction>
</comment>
<evidence type="ECO:0000256" key="10">
    <source>
        <dbReference type="SAM" id="Coils"/>
    </source>
</evidence>
<dbReference type="Gene3D" id="1.10.287.130">
    <property type="match status" value="1"/>
</dbReference>
<dbReference type="InterPro" id="IPR005467">
    <property type="entry name" value="His_kinase_dom"/>
</dbReference>
<feature type="coiled-coil region" evidence="10">
    <location>
        <begin position="431"/>
        <end position="462"/>
    </location>
</feature>
<dbReference type="InterPro" id="IPR000014">
    <property type="entry name" value="PAS"/>
</dbReference>
<dbReference type="PROSITE" id="PS50110">
    <property type="entry name" value="RESPONSE_REGULATORY"/>
    <property type="match status" value="1"/>
</dbReference>
<dbReference type="Gene3D" id="3.30.565.10">
    <property type="entry name" value="Histidine kinase-like ATPase, C-terminal domain"/>
    <property type="match status" value="1"/>
</dbReference>
<dbReference type="SUPFAM" id="SSF52172">
    <property type="entry name" value="CheY-like"/>
    <property type="match status" value="1"/>
</dbReference>
<dbReference type="STRING" id="589382.SAMN04489721_0725"/>
<dbReference type="PROSITE" id="PS50109">
    <property type="entry name" value="HIS_KIN"/>
    <property type="match status" value="1"/>
</dbReference>
<organism evidence="16 17">
    <name type="scientific">Agromyces flavus</name>
    <dbReference type="NCBI Taxonomy" id="589382"/>
    <lineage>
        <taxon>Bacteria</taxon>
        <taxon>Bacillati</taxon>
        <taxon>Actinomycetota</taxon>
        <taxon>Actinomycetes</taxon>
        <taxon>Micrococcales</taxon>
        <taxon>Microbacteriaceae</taxon>
        <taxon>Agromyces</taxon>
    </lineage>
</organism>
<evidence type="ECO:0000259" key="14">
    <source>
        <dbReference type="PROSITE" id="PS50112"/>
    </source>
</evidence>
<evidence type="ECO:0000256" key="9">
    <source>
        <dbReference type="PROSITE-ProRule" id="PRU00169"/>
    </source>
</evidence>
<keyword evidence="10" id="KW-0175">Coiled coil</keyword>
<dbReference type="PROSITE" id="PS50113">
    <property type="entry name" value="PAC"/>
    <property type="match status" value="2"/>
</dbReference>
<name>A0A1H1P876_9MICO</name>
<feature type="domain" description="Histidine kinase" evidence="12">
    <location>
        <begin position="628"/>
        <end position="796"/>
    </location>
</feature>
<dbReference type="InterPro" id="IPR004358">
    <property type="entry name" value="Sig_transdc_His_kin-like_C"/>
</dbReference>
<feature type="domain" description="PAS" evidence="14">
    <location>
        <begin position="312"/>
        <end position="383"/>
    </location>
</feature>
<evidence type="ECO:0000256" key="1">
    <source>
        <dbReference type="ARBA" id="ARBA00000085"/>
    </source>
</evidence>
<evidence type="ECO:0000256" key="4">
    <source>
        <dbReference type="ARBA" id="ARBA00022679"/>
    </source>
</evidence>
<protein>
    <recommendedName>
        <fullName evidence="2">histidine kinase</fullName>
        <ecNumber evidence="2">2.7.13.3</ecNumber>
    </recommendedName>
</protein>
<dbReference type="CDD" id="cd00130">
    <property type="entry name" value="PAS"/>
    <property type="match status" value="2"/>
</dbReference>
<dbReference type="Gene3D" id="3.40.50.2300">
    <property type="match status" value="1"/>
</dbReference>
<feature type="region of interest" description="Disordered" evidence="11">
    <location>
        <begin position="795"/>
        <end position="816"/>
    </location>
</feature>
<dbReference type="SMART" id="SM00448">
    <property type="entry name" value="REC"/>
    <property type="match status" value="1"/>
</dbReference>
<dbReference type="InterPro" id="IPR000700">
    <property type="entry name" value="PAS-assoc_C"/>
</dbReference>
<dbReference type="InterPro" id="IPR003594">
    <property type="entry name" value="HATPase_dom"/>
</dbReference>
<keyword evidence="4" id="KW-0808">Transferase</keyword>
<dbReference type="PANTHER" id="PTHR43065">
    <property type="entry name" value="SENSOR HISTIDINE KINASE"/>
    <property type="match status" value="1"/>
</dbReference>
<feature type="modified residue" description="4-aspartylphosphate" evidence="9">
    <location>
        <position position="113"/>
    </location>
</feature>
<dbReference type="Proteomes" id="UP000199482">
    <property type="component" value="Chromosome I"/>
</dbReference>
<keyword evidence="3 9" id="KW-0597">Phosphoprotein</keyword>
<evidence type="ECO:0000256" key="7">
    <source>
        <dbReference type="ARBA" id="ARBA00022840"/>
    </source>
</evidence>
<keyword evidence="8" id="KW-0902">Two-component regulatory system</keyword>
<dbReference type="NCBIfam" id="TIGR00229">
    <property type="entry name" value="sensory_box"/>
    <property type="match status" value="2"/>
</dbReference>
<evidence type="ECO:0000259" key="15">
    <source>
        <dbReference type="PROSITE" id="PS50113"/>
    </source>
</evidence>
<evidence type="ECO:0000256" key="6">
    <source>
        <dbReference type="ARBA" id="ARBA00022777"/>
    </source>
</evidence>
<dbReference type="InterPro" id="IPR013767">
    <property type="entry name" value="PAS_fold"/>
</dbReference>
<dbReference type="SMART" id="SM00387">
    <property type="entry name" value="HATPase_c"/>
    <property type="match status" value="1"/>
</dbReference>
<gene>
    <name evidence="16" type="ORF">SAMN04489721_0725</name>
</gene>
<sequence length="816" mass="90788">MYSTPTPLRRNRAIRITVSGVGEGRAPRTGDGPAPLGGVNLTFKDRPDRKDAARRDWMADRGLILVVSDDDAGAVEELRHILDGGRYDLLTARGDETPTRTALAHEPDLIIVDTALEHVDPFDFVDDLHRHGQGRDLPVVFVADDDDTEKRVRALESGDDLISTPFDAREVLARIERQVTVSRARLALRKSDANFRSVMESSTDAIVSADADGVIRSWNSAATTLFGHTEAEAVGQKLELIIPERFRDRHRTAIHRVSSGGPTHVIGSTVELAALRNDGTEFPIELSLTTWFLDSDRYYTGIIRDISERAQAEERFRSVIESAIDAIISIDHTGRILSWNSAATRMLGHTEAEAIGRQLELVIIPERYRELHRAGLTHFTQTGEAHLIGRTVELSALTKAGDEIPVELSLSTWTVRGDRYYTGILRDLGDRKAAEEALRRSEEEFRAKEEEFRSRNAELEESLQQIGTMQDQLILQEKMASLGKLSAGMAHEMNNPASAAQRGADQAVVVFARLQEVGMQVGRLGLDHPQFDRLAELDALASERAYQPMRFAAVERSDREAELEDWLEARDVPSGFEIAPSLVSLGVSRDDLEELCDVFSADELPVVVEWLGLKAAIYSLLSEIVVGTNRIVDLVRAMKTYTYMDQTPVQDVDVRSGLDNTLVILQNKLKRGVLVVREYDRDLPTIQAYASELNQVWTNLIDNATDAMEGVGTLTIRARREGPWVEVQIEDDGPGVPADIRSKLFDPFFTTKPPGQGTGLGLAISRSIVVKKHHGQFDLESRPGCTRFTVRLPIDFAPDDEDRDPRHDPSPQPEEV</sequence>
<dbReference type="SMART" id="SM00091">
    <property type="entry name" value="PAS"/>
    <property type="match status" value="2"/>
</dbReference>
<feature type="domain" description="Response regulatory" evidence="13">
    <location>
        <begin position="64"/>
        <end position="179"/>
    </location>
</feature>
<dbReference type="GO" id="GO:0000160">
    <property type="term" value="P:phosphorelay signal transduction system"/>
    <property type="evidence" value="ECO:0007669"/>
    <property type="project" value="UniProtKB-KW"/>
</dbReference>
<evidence type="ECO:0000256" key="5">
    <source>
        <dbReference type="ARBA" id="ARBA00022741"/>
    </source>
</evidence>
<dbReference type="Pfam" id="PF00072">
    <property type="entry name" value="Response_reg"/>
    <property type="match status" value="1"/>
</dbReference>
<dbReference type="PROSITE" id="PS50112">
    <property type="entry name" value="PAS"/>
    <property type="match status" value="2"/>
</dbReference>
<reference evidence="17" key="1">
    <citation type="submission" date="2016-10" db="EMBL/GenBank/DDBJ databases">
        <authorList>
            <person name="Varghese N."/>
            <person name="Submissions S."/>
        </authorList>
    </citation>
    <scope>NUCLEOTIDE SEQUENCE [LARGE SCALE GENOMIC DNA]</scope>
    <source>
        <strain evidence="17">CPCC 202695</strain>
    </source>
</reference>
<feature type="domain" description="PAS" evidence="14">
    <location>
        <begin position="191"/>
        <end position="261"/>
    </location>
</feature>
<feature type="domain" description="PAC" evidence="15">
    <location>
        <begin position="268"/>
        <end position="318"/>
    </location>
</feature>
<keyword evidence="6" id="KW-0418">Kinase</keyword>
<feature type="domain" description="PAC" evidence="15">
    <location>
        <begin position="390"/>
        <end position="440"/>
    </location>
</feature>
<evidence type="ECO:0000256" key="3">
    <source>
        <dbReference type="ARBA" id="ARBA00022553"/>
    </source>
</evidence>
<dbReference type="SMART" id="SM00086">
    <property type="entry name" value="PAC"/>
    <property type="match status" value="2"/>
</dbReference>
<dbReference type="PRINTS" id="PR00344">
    <property type="entry name" value="BCTRLSENSOR"/>
</dbReference>
<dbReference type="PANTHER" id="PTHR43065:SF48">
    <property type="entry name" value="HISTIDINE KINASE"/>
    <property type="match status" value="1"/>
</dbReference>
<evidence type="ECO:0000259" key="12">
    <source>
        <dbReference type="PROSITE" id="PS50109"/>
    </source>
</evidence>
<dbReference type="Gene3D" id="3.30.450.20">
    <property type="entry name" value="PAS domain"/>
    <property type="match status" value="2"/>
</dbReference>
<dbReference type="SUPFAM" id="SSF55874">
    <property type="entry name" value="ATPase domain of HSP90 chaperone/DNA topoisomerase II/histidine kinase"/>
    <property type="match status" value="1"/>
</dbReference>
<dbReference type="EC" id="2.7.13.3" evidence="2"/>
<evidence type="ECO:0000256" key="2">
    <source>
        <dbReference type="ARBA" id="ARBA00012438"/>
    </source>
</evidence>
<evidence type="ECO:0000259" key="13">
    <source>
        <dbReference type="PROSITE" id="PS50110"/>
    </source>
</evidence>
<evidence type="ECO:0000256" key="8">
    <source>
        <dbReference type="ARBA" id="ARBA00023012"/>
    </source>
</evidence>